<feature type="domain" description="Response regulatory" evidence="3">
    <location>
        <begin position="5"/>
        <end position="121"/>
    </location>
</feature>
<evidence type="ECO:0000256" key="2">
    <source>
        <dbReference type="PROSITE-ProRule" id="PRU00169"/>
    </source>
</evidence>
<dbReference type="SMART" id="SM00448">
    <property type="entry name" value="REC"/>
    <property type="match status" value="1"/>
</dbReference>
<sequence length="121" mass="13381">MAKRTILIIEDDQSLVTLLSRALEANHFTVSLALDAESGFKKAKRRRPSLIILDVMLPGMDGFRCLQQLKQDPATKRIPVIILSNLGQSDEVRQALALGAADYLVKADCTIGQVIDTIKQY</sequence>
<organism evidence="4 5">
    <name type="scientific">Candidatus Buchananbacteria bacterium RIFCSPHIGHO2_02_FULL_56_16</name>
    <dbReference type="NCBI Taxonomy" id="1797542"/>
    <lineage>
        <taxon>Bacteria</taxon>
        <taxon>Candidatus Buchananiibacteriota</taxon>
    </lineage>
</organism>
<dbReference type="Gene3D" id="3.40.50.2300">
    <property type="match status" value="1"/>
</dbReference>
<dbReference type="AlphaFoldDB" id="A0A1G1YBX8"/>
<dbReference type="SUPFAM" id="SSF52172">
    <property type="entry name" value="CheY-like"/>
    <property type="match status" value="1"/>
</dbReference>
<dbReference type="Pfam" id="PF00072">
    <property type="entry name" value="Response_reg"/>
    <property type="match status" value="1"/>
</dbReference>
<evidence type="ECO:0000313" key="4">
    <source>
        <dbReference type="EMBL" id="OGY49848.1"/>
    </source>
</evidence>
<keyword evidence="1 2" id="KW-0597">Phosphoprotein</keyword>
<dbReference type="CDD" id="cd17574">
    <property type="entry name" value="REC_OmpR"/>
    <property type="match status" value="1"/>
</dbReference>
<proteinExistence type="predicted"/>
<feature type="modified residue" description="4-aspartylphosphate" evidence="2">
    <location>
        <position position="54"/>
    </location>
</feature>
<dbReference type="GO" id="GO:0000160">
    <property type="term" value="P:phosphorelay signal transduction system"/>
    <property type="evidence" value="ECO:0007669"/>
    <property type="project" value="InterPro"/>
</dbReference>
<accession>A0A1G1YBX8</accession>
<evidence type="ECO:0000256" key="1">
    <source>
        <dbReference type="ARBA" id="ARBA00022553"/>
    </source>
</evidence>
<evidence type="ECO:0000313" key="5">
    <source>
        <dbReference type="Proteomes" id="UP000177310"/>
    </source>
</evidence>
<dbReference type="PANTHER" id="PTHR44591">
    <property type="entry name" value="STRESS RESPONSE REGULATOR PROTEIN 1"/>
    <property type="match status" value="1"/>
</dbReference>
<dbReference type="STRING" id="1797542.A3J59_01765"/>
<dbReference type="InterPro" id="IPR050595">
    <property type="entry name" value="Bact_response_regulator"/>
</dbReference>
<comment type="caution">
    <text evidence="4">The sequence shown here is derived from an EMBL/GenBank/DDBJ whole genome shotgun (WGS) entry which is preliminary data.</text>
</comment>
<name>A0A1G1YBX8_9BACT</name>
<dbReference type="PANTHER" id="PTHR44591:SF23">
    <property type="entry name" value="CHEY SUBFAMILY"/>
    <property type="match status" value="1"/>
</dbReference>
<evidence type="ECO:0000259" key="3">
    <source>
        <dbReference type="PROSITE" id="PS50110"/>
    </source>
</evidence>
<reference evidence="4 5" key="1">
    <citation type="journal article" date="2016" name="Nat. Commun.">
        <title>Thousands of microbial genomes shed light on interconnected biogeochemical processes in an aquifer system.</title>
        <authorList>
            <person name="Anantharaman K."/>
            <person name="Brown C.T."/>
            <person name="Hug L.A."/>
            <person name="Sharon I."/>
            <person name="Castelle C.J."/>
            <person name="Probst A.J."/>
            <person name="Thomas B.C."/>
            <person name="Singh A."/>
            <person name="Wilkins M.J."/>
            <person name="Karaoz U."/>
            <person name="Brodie E.L."/>
            <person name="Williams K.H."/>
            <person name="Hubbard S.S."/>
            <person name="Banfield J.F."/>
        </authorList>
    </citation>
    <scope>NUCLEOTIDE SEQUENCE [LARGE SCALE GENOMIC DNA]</scope>
</reference>
<dbReference type="Proteomes" id="UP000177310">
    <property type="component" value="Unassembled WGS sequence"/>
</dbReference>
<dbReference type="InterPro" id="IPR011006">
    <property type="entry name" value="CheY-like_superfamily"/>
</dbReference>
<dbReference type="PROSITE" id="PS50110">
    <property type="entry name" value="RESPONSE_REGULATORY"/>
    <property type="match status" value="1"/>
</dbReference>
<dbReference type="InterPro" id="IPR001789">
    <property type="entry name" value="Sig_transdc_resp-reg_receiver"/>
</dbReference>
<protein>
    <recommendedName>
        <fullName evidence="3">Response regulatory domain-containing protein</fullName>
    </recommendedName>
</protein>
<dbReference type="EMBL" id="MHIL01000039">
    <property type="protein sequence ID" value="OGY49848.1"/>
    <property type="molecule type" value="Genomic_DNA"/>
</dbReference>
<gene>
    <name evidence="4" type="ORF">A3J59_01765</name>
</gene>